<dbReference type="EMBL" id="AP022593">
    <property type="protein sequence ID" value="BBY52712.1"/>
    <property type="molecule type" value="Genomic_DNA"/>
</dbReference>
<dbReference type="Proteomes" id="UP000467428">
    <property type="component" value="Chromosome"/>
</dbReference>
<protein>
    <submittedName>
        <fullName evidence="2">Uncharacterized protein</fullName>
    </submittedName>
</protein>
<reference evidence="2 3" key="1">
    <citation type="journal article" date="2019" name="Emerg. Microbes Infect.">
        <title>Comprehensive subspecies identification of 175 nontuberculous mycobacteria species based on 7547 genomic profiles.</title>
        <authorList>
            <person name="Matsumoto Y."/>
            <person name="Kinjo T."/>
            <person name="Motooka D."/>
            <person name="Nabeya D."/>
            <person name="Jung N."/>
            <person name="Uechi K."/>
            <person name="Horii T."/>
            <person name="Iida T."/>
            <person name="Fujita J."/>
            <person name="Nakamura S."/>
        </authorList>
    </citation>
    <scope>NUCLEOTIDE SEQUENCE [LARGE SCALE GENOMIC DNA]</scope>
    <source>
        <strain evidence="2 3">JCM 18538</strain>
    </source>
</reference>
<evidence type="ECO:0000256" key="1">
    <source>
        <dbReference type="SAM" id="Phobius"/>
    </source>
</evidence>
<accession>A0A7I7S761</accession>
<keyword evidence="3" id="KW-1185">Reference proteome</keyword>
<keyword evidence="1" id="KW-0812">Transmembrane</keyword>
<keyword evidence="1" id="KW-1133">Transmembrane helix</keyword>
<feature type="transmembrane region" description="Helical" evidence="1">
    <location>
        <begin position="29"/>
        <end position="51"/>
    </location>
</feature>
<organism evidence="2 3">
    <name type="scientific">Mycolicibacterium arabiense</name>
    <dbReference type="NCBI Taxonomy" id="1286181"/>
    <lineage>
        <taxon>Bacteria</taxon>
        <taxon>Bacillati</taxon>
        <taxon>Actinomycetota</taxon>
        <taxon>Actinomycetes</taxon>
        <taxon>Mycobacteriales</taxon>
        <taxon>Mycobacteriaceae</taxon>
        <taxon>Mycolicibacterium</taxon>
    </lineage>
</organism>
<evidence type="ECO:0000313" key="3">
    <source>
        <dbReference type="Proteomes" id="UP000467428"/>
    </source>
</evidence>
<name>A0A7I7S761_9MYCO</name>
<proteinExistence type="predicted"/>
<evidence type="ECO:0000313" key="2">
    <source>
        <dbReference type="EMBL" id="BBY52712.1"/>
    </source>
</evidence>
<dbReference type="AlphaFoldDB" id="A0A7I7S761"/>
<geneLocation type="plasmid" evidence="3">
    <name>pjcm18538 dna</name>
</geneLocation>
<dbReference type="KEGG" id="marz:MARA_61800"/>
<gene>
    <name evidence="2" type="ORF">MARA_61800</name>
</gene>
<keyword evidence="1" id="KW-0472">Membrane</keyword>
<sequence>MVTEEGEMSTVTAADLMTHPVMGDDWHEWPLLVGVLIACWMTAIVATAALLPGPERARAPRVTRAVDTISVAGDEPTMRSRRI</sequence>